<evidence type="ECO:0000256" key="1">
    <source>
        <dbReference type="SAM" id="MobiDB-lite"/>
    </source>
</evidence>
<comment type="caution">
    <text evidence="2">The sequence shown here is derived from an EMBL/GenBank/DDBJ whole genome shotgun (WGS) entry which is preliminary data.</text>
</comment>
<gene>
    <name evidence="2" type="ORF">JTE90_014971</name>
</gene>
<name>A0AAV6UZ33_9ARAC</name>
<evidence type="ECO:0000313" key="2">
    <source>
        <dbReference type="EMBL" id="KAG8188919.1"/>
    </source>
</evidence>
<feature type="compositionally biased region" description="Polar residues" evidence="1">
    <location>
        <begin position="98"/>
        <end position="107"/>
    </location>
</feature>
<reference evidence="2 3" key="1">
    <citation type="journal article" date="2022" name="Nat. Ecol. Evol.">
        <title>A masculinizing supergene underlies an exaggerated male reproductive morph in a spider.</title>
        <authorList>
            <person name="Hendrickx F."/>
            <person name="De Corte Z."/>
            <person name="Sonet G."/>
            <person name="Van Belleghem S.M."/>
            <person name="Kostlbacher S."/>
            <person name="Vangestel C."/>
        </authorList>
    </citation>
    <scope>NUCLEOTIDE SEQUENCE [LARGE SCALE GENOMIC DNA]</scope>
    <source>
        <strain evidence="2">W744_W776</strain>
    </source>
</reference>
<dbReference type="EMBL" id="JAFNEN010000227">
    <property type="protein sequence ID" value="KAG8188919.1"/>
    <property type="molecule type" value="Genomic_DNA"/>
</dbReference>
<accession>A0AAV6UZ33</accession>
<dbReference type="AlphaFoldDB" id="A0AAV6UZ33"/>
<evidence type="ECO:0000313" key="3">
    <source>
        <dbReference type="Proteomes" id="UP000827092"/>
    </source>
</evidence>
<dbReference type="Proteomes" id="UP000827092">
    <property type="component" value="Unassembled WGS sequence"/>
</dbReference>
<proteinExistence type="predicted"/>
<feature type="region of interest" description="Disordered" evidence="1">
    <location>
        <begin position="87"/>
        <end position="107"/>
    </location>
</feature>
<protein>
    <submittedName>
        <fullName evidence="2">Uncharacterized protein</fullName>
    </submittedName>
</protein>
<organism evidence="2 3">
    <name type="scientific">Oedothorax gibbosus</name>
    <dbReference type="NCBI Taxonomy" id="931172"/>
    <lineage>
        <taxon>Eukaryota</taxon>
        <taxon>Metazoa</taxon>
        <taxon>Ecdysozoa</taxon>
        <taxon>Arthropoda</taxon>
        <taxon>Chelicerata</taxon>
        <taxon>Arachnida</taxon>
        <taxon>Araneae</taxon>
        <taxon>Araneomorphae</taxon>
        <taxon>Entelegynae</taxon>
        <taxon>Araneoidea</taxon>
        <taxon>Linyphiidae</taxon>
        <taxon>Erigoninae</taxon>
        <taxon>Oedothorax</taxon>
    </lineage>
</organism>
<keyword evidence="3" id="KW-1185">Reference proteome</keyword>
<sequence>MISAIKCADEVPLVIPFNNSRQSRKYSDHCVLIPPQPYFIGILGRKVSNSDEDMKNAFSGISIASSLFMMNWKKGSCIWMGHLAGRPHRSGLHPGRATPSTFSDKGV</sequence>